<dbReference type="GO" id="GO:0043190">
    <property type="term" value="C:ATP-binding cassette (ABC) transporter complex"/>
    <property type="evidence" value="ECO:0007669"/>
    <property type="project" value="TreeGrafter"/>
</dbReference>
<dbReference type="FunFam" id="1.10.3720.10:FF:000001">
    <property type="entry name" value="Glycine betaine ABC transporter, permease"/>
    <property type="match status" value="1"/>
</dbReference>
<feature type="transmembrane region" description="Helical" evidence="7">
    <location>
        <begin position="216"/>
        <end position="236"/>
    </location>
</feature>
<dbReference type="SUPFAM" id="SSF161098">
    <property type="entry name" value="MetI-like"/>
    <property type="match status" value="1"/>
</dbReference>
<feature type="transmembrane region" description="Helical" evidence="7">
    <location>
        <begin position="243"/>
        <end position="269"/>
    </location>
</feature>
<keyword evidence="2 7" id="KW-0813">Transport</keyword>
<dbReference type="GO" id="GO:0015871">
    <property type="term" value="P:choline transport"/>
    <property type="evidence" value="ECO:0007669"/>
    <property type="project" value="TreeGrafter"/>
</dbReference>
<dbReference type="PANTHER" id="PTHR47737">
    <property type="entry name" value="GLYCINE BETAINE/PROLINE BETAINE TRANSPORT SYSTEM PERMEASE PROTEIN PROW"/>
    <property type="match status" value="1"/>
</dbReference>
<dbReference type="PROSITE" id="PS50928">
    <property type="entry name" value="ABC_TM1"/>
    <property type="match status" value="1"/>
</dbReference>
<evidence type="ECO:0000256" key="7">
    <source>
        <dbReference type="RuleBase" id="RU363032"/>
    </source>
</evidence>
<comment type="caution">
    <text evidence="9">The sequence shown here is derived from an EMBL/GenBank/DDBJ whole genome shotgun (WGS) entry which is preliminary data.</text>
</comment>
<dbReference type="PANTHER" id="PTHR47737:SF1">
    <property type="entry name" value="GLYCINE BETAINE_PROLINE BETAINE TRANSPORT SYSTEM PERMEASE PROTEIN PROW"/>
    <property type="match status" value="1"/>
</dbReference>
<keyword evidence="5 7" id="KW-1133">Transmembrane helix</keyword>
<evidence type="ECO:0000256" key="2">
    <source>
        <dbReference type="ARBA" id="ARBA00022448"/>
    </source>
</evidence>
<feature type="domain" description="ABC transmembrane type-1" evidence="8">
    <location>
        <begin position="94"/>
        <end position="273"/>
    </location>
</feature>
<dbReference type="Pfam" id="PF00528">
    <property type="entry name" value="BPD_transp_1"/>
    <property type="match status" value="1"/>
</dbReference>
<reference evidence="9" key="1">
    <citation type="submission" date="2023-05" db="EMBL/GenBank/DDBJ databases">
        <title>Metabolic capabilities are highly conserved among human nasal-associated Corynebacterium species in pangenomic analyses.</title>
        <authorList>
            <person name="Tran T.H."/>
            <person name="Roberts A.Q."/>
            <person name="Escapa I.F."/>
            <person name="Gao W."/>
            <person name="Conlan S."/>
            <person name="Kong H."/>
            <person name="Segre J.A."/>
            <person name="Kelly M.S."/>
            <person name="Lemon K.P."/>
        </authorList>
    </citation>
    <scope>NUCLEOTIDE SEQUENCE</scope>
    <source>
        <strain evidence="9">KPL2773</strain>
    </source>
</reference>
<dbReference type="Gene3D" id="1.10.3720.10">
    <property type="entry name" value="MetI-like"/>
    <property type="match status" value="1"/>
</dbReference>
<organism evidence="9 10">
    <name type="scientific">Corynebacterium pseudodiphtheriticum</name>
    <dbReference type="NCBI Taxonomy" id="37637"/>
    <lineage>
        <taxon>Bacteria</taxon>
        <taxon>Bacillati</taxon>
        <taxon>Actinomycetota</taxon>
        <taxon>Actinomycetes</taxon>
        <taxon>Mycobacteriales</taxon>
        <taxon>Corynebacteriaceae</taxon>
        <taxon>Corynebacterium</taxon>
    </lineage>
</organism>
<gene>
    <name evidence="9" type="ORF">QPX42_04160</name>
</gene>
<name>A0AAP4F4V4_9CORY</name>
<dbReference type="CDD" id="cd06261">
    <property type="entry name" value="TM_PBP2"/>
    <property type="match status" value="1"/>
</dbReference>
<dbReference type="AlphaFoldDB" id="A0AAP4F4V4"/>
<evidence type="ECO:0000256" key="4">
    <source>
        <dbReference type="ARBA" id="ARBA00022692"/>
    </source>
</evidence>
<keyword evidence="4 7" id="KW-0812">Transmembrane</keyword>
<dbReference type="EMBL" id="JASNVH010000005">
    <property type="protein sequence ID" value="MDK4306746.1"/>
    <property type="molecule type" value="Genomic_DNA"/>
</dbReference>
<evidence type="ECO:0000313" key="10">
    <source>
        <dbReference type="Proteomes" id="UP001224412"/>
    </source>
</evidence>
<feature type="transmembrane region" description="Helical" evidence="7">
    <location>
        <begin position="74"/>
        <end position="91"/>
    </location>
</feature>
<evidence type="ECO:0000313" key="9">
    <source>
        <dbReference type="EMBL" id="MDK4306746.1"/>
    </source>
</evidence>
<evidence type="ECO:0000256" key="6">
    <source>
        <dbReference type="ARBA" id="ARBA00023136"/>
    </source>
</evidence>
<comment type="similarity">
    <text evidence="7">Belongs to the binding-protein-dependent transport system permease family.</text>
</comment>
<dbReference type="GO" id="GO:0015226">
    <property type="term" value="F:carnitine transmembrane transporter activity"/>
    <property type="evidence" value="ECO:0007669"/>
    <property type="project" value="TreeGrafter"/>
</dbReference>
<dbReference type="GO" id="GO:0005275">
    <property type="term" value="F:amine transmembrane transporter activity"/>
    <property type="evidence" value="ECO:0007669"/>
    <property type="project" value="TreeGrafter"/>
</dbReference>
<accession>A0AAP4F4V4</accession>
<evidence type="ECO:0000256" key="3">
    <source>
        <dbReference type="ARBA" id="ARBA00022475"/>
    </source>
</evidence>
<protein>
    <submittedName>
        <fullName evidence="9">Proline/glycine betaine ABC transporter permease</fullName>
    </submittedName>
</protein>
<comment type="subcellular location">
    <subcellularLocation>
        <location evidence="7">Cell membrane</location>
        <topology evidence="7">Multi-pass membrane protein</topology>
    </subcellularLocation>
    <subcellularLocation>
        <location evidence="1">Membrane</location>
        <topology evidence="1">Multi-pass membrane protein</topology>
    </subcellularLocation>
</comment>
<evidence type="ECO:0000259" key="8">
    <source>
        <dbReference type="PROSITE" id="PS50928"/>
    </source>
</evidence>
<feature type="transmembrane region" description="Helical" evidence="7">
    <location>
        <begin position="141"/>
        <end position="169"/>
    </location>
</feature>
<sequence>MALSEEIIPRIPLGTWGDNALMWLRENASVIFDVFSEITKFLVEALADGLKAIPAILLLAIFACAGWALRSWGLALNACMSFLLVMGLRQWEQMLDTMAMVIIATLVAVVIALPVGIWAAKNDRVSAVVRPILDFMQTMPAFVYLLPAVMFFSIGVVPGTFSTIIFALAPGVRMTELGIRHVDPEVVEAGRAYGATDRQILRGIELPMAMPSIMAGINQIIMLSLSMAVIAGMVGADGLGKEVVAAISTLNLGQGLEAGLAVVILAVFLDRLTAALGNSGDYPSSLLARWRKARRQRQKGRAEQGLVENAKP</sequence>
<dbReference type="InterPro" id="IPR000515">
    <property type="entry name" value="MetI-like"/>
</dbReference>
<dbReference type="RefSeq" id="WP_126856155.1">
    <property type="nucleotide sequence ID" value="NZ_JAQPSP010000001.1"/>
</dbReference>
<evidence type="ECO:0000256" key="1">
    <source>
        <dbReference type="ARBA" id="ARBA00004141"/>
    </source>
</evidence>
<keyword evidence="6 7" id="KW-0472">Membrane</keyword>
<keyword evidence="3" id="KW-1003">Cell membrane</keyword>
<dbReference type="InterPro" id="IPR035906">
    <property type="entry name" value="MetI-like_sf"/>
</dbReference>
<evidence type="ECO:0000256" key="5">
    <source>
        <dbReference type="ARBA" id="ARBA00022989"/>
    </source>
</evidence>
<feature type="transmembrane region" description="Helical" evidence="7">
    <location>
        <begin position="97"/>
        <end position="120"/>
    </location>
</feature>
<dbReference type="Proteomes" id="UP001224412">
    <property type="component" value="Unassembled WGS sequence"/>
</dbReference>
<proteinExistence type="inferred from homology"/>
<dbReference type="GO" id="GO:0031460">
    <property type="term" value="P:glycine betaine transport"/>
    <property type="evidence" value="ECO:0007669"/>
    <property type="project" value="TreeGrafter"/>
</dbReference>